<evidence type="ECO:0000256" key="9">
    <source>
        <dbReference type="ARBA" id="ARBA00040743"/>
    </source>
</evidence>
<dbReference type="InterPro" id="IPR000297">
    <property type="entry name" value="PPIase_PpiC"/>
</dbReference>
<comment type="similarity">
    <text evidence="8">Belongs to the PpiD chaperone family.</text>
</comment>
<dbReference type="SUPFAM" id="SSF54534">
    <property type="entry name" value="FKBP-like"/>
    <property type="match status" value="1"/>
</dbReference>
<dbReference type="GO" id="GO:0003755">
    <property type="term" value="F:peptidyl-prolyl cis-trans isomerase activity"/>
    <property type="evidence" value="ECO:0007669"/>
    <property type="project" value="InterPro"/>
</dbReference>
<dbReference type="InterPro" id="IPR027304">
    <property type="entry name" value="Trigger_fact/SurA_dom_sf"/>
</dbReference>
<dbReference type="GO" id="GO:0005886">
    <property type="term" value="C:plasma membrane"/>
    <property type="evidence" value="ECO:0007669"/>
    <property type="project" value="UniProtKB-SubCell"/>
</dbReference>
<reference evidence="13" key="1">
    <citation type="submission" date="2015-10" db="EMBL/GenBank/DDBJ databases">
        <authorList>
            <person name="Gilbert D.G."/>
        </authorList>
    </citation>
    <scope>NUCLEOTIDE SEQUENCE</scope>
</reference>
<proteinExistence type="inferred from homology"/>
<dbReference type="Pfam" id="PF13624">
    <property type="entry name" value="SurA_N_3"/>
    <property type="match status" value="1"/>
</dbReference>
<evidence type="ECO:0000256" key="6">
    <source>
        <dbReference type="ARBA" id="ARBA00023136"/>
    </source>
</evidence>
<name>A0A170PPQ6_9ZZZZ</name>
<evidence type="ECO:0000256" key="7">
    <source>
        <dbReference type="ARBA" id="ARBA00023186"/>
    </source>
</evidence>
<keyword evidence="4 11" id="KW-0812">Transmembrane</keyword>
<feature type="domain" description="PpiC" evidence="12">
    <location>
        <begin position="252"/>
        <end position="372"/>
    </location>
</feature>
<organism evidence="13">
    <name type="scientific">hydrothermal vent metagenome</name>
    <dbReference type="NCBI Taxonomy" id="652676"/>
    <lineage>
        <taxon>unclassified sequences</taxon>
        <taxon>metagenomes</taxon>
        <taxon>ecological metagenomes</taxon>
    </lineage>
</organism>
<dbReference type="PANTHER" id="PTHR47529">
    <property type="entry name" value="PEPTIDYL-PROLYL CIS-TRANS ISOMERASE D"/>
    <property type="match status" value="1"/>
</dbReference>
<gene>
    <name evidence="13" type="ORF">MGWOODY_Smn1428</name>
</gene>
<evidence type="ECO:0000256" key="8">
    <source>
        <dbReference type="ARBA" id="ARBA00038408"/>
    </source>
</evidence>
<dbReference type="SUPFAM" id="SSF109998">
    <property type="entry name" value="Triger factor/SurA peptide-binding domain-like"/>
    <property type="match status" value="1"/>
</dbReference>
<dbReference type="InterPro" id="IPR046357">
    <property type="entry name" value="PPIase_dom_sf"/>
</dbReference>
<dbReference type="EMBL" id="CZQE01000313">
    <property type="protein sequence ID" value="CUS45906.1"/>
    <property type="molecule type" value="Genomic_DNA"/>
</dbReference>
<keyword evidence="2" id="KW-1003">Cell membrane</keyword>
<evidence type="ECO:0000313" key="13">
    <source>
        <dbReference type="EMBL" id="CUS45906.1"/>
    </source>
</evidence>
<evidence type="ECO:0000259" key="12">
    <source>
        <dbReference type="Pfam" id="PF13145"/>
    </source>
</evidence>
<dbReference type="AlphaFoldDB" id="A0A170PPQ6"/>
<evidence type="ECO:0000256" key="11">
    <source>
        <dbReference type="SAM" id="Phobius"/>
    </source>
</evidence>
<keyword evidence="13" id="KW-0413">Isomerase</keyword>
<evidence type="ECO:0000256" key="10">
    <source>
        <dbReference type="ARBA" id="ARBA00042775"/>
    </source>
</evidence>
<dbReference type="PANTHER" id="PTHR47529:SF1">
    <property type="entry name" value="PERIPLASMIC CHAPERONE PPID"/>
    <property type="match status" value="1"/>
</dbReference>
<dbReference type="Pfam" id="PF13145">
    <property type="entry name" value="Rotamase_2"/>
    <property type="match status" value="1"/>
</dbReference>
<keyword evidence="6 11" id="KW-0472">Membrane</keyword>
<evidence type="ECO:0000256" key="5">
    <source>
        <dbReference type="ARBA" id="ARBA00022989"/>
    </source>
</evidence>
<protein>
    <recommendedName>
        <fullName evidence="9">Periplasmic chaperone PpiD</fullName>
    </recommendedName>
    <alternativeName>
        <fullName evidence="10">Periplasmic folding chaperone</fullName>
    </alternativeName>
</protein>
<evidence type="ECO:0000256" key="3">
    <source>
        <dbReference type="ARBA" id="ARBA00022519"/>
    </source>
</evidence>
<keyword evidence="5 11" id="KW-1133">Transmembrane helix</keyword>
<keyword evidence="3" id="KW-0997">Cell inner membrane</keyword>
<feature type="transmembrane region" description="Helical" evidence="11">
    <location>
        <begin position="12"/>
        <end position="32"/>
    </location>
</feature>
<comment type="subcellular location">
    <subcellularLocation>
        <location evidence="1">Cell inner membrane</location>
        <topology evidence="1">Single-pass type II membrane protein</topology>
        <orientation evidence="1">Periplasmic side</orientation>
    </subcellularLocation>
</comment>
<dbReference type="InterPro" id="IPR052029">
    <property type="entry name" value="PpiD_chaperone"/>
</dbReference>
<evidence type="ECO:0000256" key="2">
    <source>
        <dbReference type="ARBA" id="ARBA00022475"/>
    </source>
</evidence>
<accession>A0A170PPQ6</accession>
<dbReference type="Gene3D" id="3.10.50.40">
    <property type="match status" value="1"/>
</dbReference>
<evidence type="ECO:0000256" key="1">
    <source>
        <dbReference type="ARBA" id="ARBA00004382"/>
    </source>
</evidence>
<keyword evidence="7" id="KW-0143">Chaperone</keyword>
<evidence type="ECO:0000256" key="4">
    <source>
        <dbReference type="ARBA" id="ARBA00022692"/>
    </source>
</evidence>
<sequence length="647" mass="68662">MLSLIRRAVNSKVGVVITLGVLAVIALMFGMGDITGLGGSAKLSGTSVASIGKTKISEIDLRQRVQNQLEGLRRDQPTLDIVQFVNQGGVDSTLEGTINALALTEFAQQQGLVASKRLIDGRIASLPAVQGIDGKFSQSSYEQFLARIRLSDKQLRSEILNDTLTQQLIVPTSGATQVPVKVALPFASLLLEKRDGQVGFIPTPAMGKGTPPSDAELAAFYKRNLARYTVPERRVIRYATVTLEGVKATAIPTEAEIAKGYQLQKAKFQATEKRDIVQVVVPDQAAANALVAKAKAGTLAEAARAAGLEPNTLKGVEKPAYTTANSPEIANAAFSAAKGAVLGPFRTALGYTVLRVDGIENVAAKSLEQARPELVTQLSAEKAVVAMQATRDAIDNSIGSNATFDEIVADRKLTAANTPPLTTAGINPDDPASKPDPAFAQAVVAAFAAEQGDDPQLVPIGQDGSFSLVSLARIIPAAPRPLAEIREKVASDFVIDRAQRLARQAAVDVVARVNKGMSLAQSMTETKLGIPGPQPVPPVAREQIENARGQVPPAITLMFSMTEKKARMIEAPNKAGWFIVYLNHIERGNAAGQKLVIDRARARIGQVVGREYVQQFTEAVRRSVGVKKNEKAIGEVRAALTGQGGSN</sequence>